<feature type="transmembrane region" description="Helical" evidence="1">
    <location>
        <begin position="20"/>
        <end position="41"/>
    </location>
</feature>
<accession>A0ABW4ARP3</accession>
<keyword evidence="1" id="KW-0472">Membrane</keyword>
<reference evidence="3" key="1">
    <citation type="journal article" date="2019" name="Int. J. Syst. Evol. Microbiol.">
        <title>The Global Catalogue of Microorganisms (GCM) 10K type strain sequencing project: providing services to taxonomists for standard genome sequencing and annotation.</title>
        <authorList>
            <consortium name="The Broad Institute Genomics Platform"/>
            <consortium name="The Broad Institute Genome Sequencing Center for Infectious Disease"/>
            <person name="Wu L."/>
            <person name="Ma J."/>
        </authorList>
    </citation>
    <scope>NUCLEOTIDE SEQUENCE [LARGE SCALE GENOMIC DNA]</scope>
    <source>
        <strain evidence="3">CCM 7526</strain>
    </source>
</reference>
<evidence type="ECO:0000313" key="2">
    <source>
        <dbReference type="EMBL" id="MFD1373336.1"/>
    </source>
</evidence>
<protein>
    <submittedName>
        <fullName evidence="2">Uncharacterized protein</fullName>
    </submittedName>
</protein>
<dbReference type="EMBL" id="JBHTMK010000065">
    <property type="protein sequence ID" value="MFD1373336.1"/>
    <property type="molecule type" value="Genomic_DNA"/>
</dbReference>
<comment type="caution">
    <text evidence="2">The sequence shown here is derived from an EMBL/GenBank/DDBJ whole genome shotgun (WGS) entry which is preliminary data.</text>
</comment>
<gene>
    <name evidence="2" type="ORF">ACFQ5G_49075</name>
</gene>
<keyword evidence="1" id="KW-1133">Transmembrane helix</keyword>
<name>A0ABW4ARP3_9ACTN</name>
<evidence type="ECO:0000256" key="1">
    <source>
        <dbReference type="SAM" id="Phobius"/>
    </source>
</evidence>
<feature type="transmembrane region" description="Helical" evidence="1">
    <location>
        <begin position="83"/>
        <end position="104"/>
    </location>
</feature>
<sequence length="112" mass="11913">MEQAEAVPLWQEIALRVSQALLGVYLLGAVALAVAVATGRATLSPTNGAYLIIPAIAFGQAVWNTTRARRADDTVRRDKLARIGGIQVAIGVVIAGQLACQWIVAPQSFTDW</sequence>
<dbReference type="RefSeq" id="WP_317791828.1">
    <property type="nucleotide sequence ID" value="NZ_AP028461.1"/>
</dbReference>
<evidence type="ECO:0000313" key="3">
    <source>
        <dbReference type="Proteomes" id="UP001597183"/>
    </source>
</evidence>
<feature type="transmembrane region" description="Helical" evidence="1">
    <location>
        <begin position="47"/>
        <end position="63"/>
    </location>
</feature>
<proteinExistence type="predicted"/>
<dbReference type="Proteomes" id="UP001597183">
    <property type="component" value="Unassembled WGS sequence"/>
</dbReference>
<organism evidence="2 3">
    <name type="scientific">Actinoplanes sichuanensis</name>
    <dbReference type="NCBI Taxonomy" id="512349"/>
    <lineage>
        <taxon>Bacteria</taxon>
        <taxon>Bacillati</taxon>
        <taxon>Actinomycetota</taxon>
        <taxon>Actinomycetes</taxon>
        <taxon>Micromonosporales</taxon>
        <taxon>Micromonosporaceae</taxon>
        <taxon>Actinoplanes</taxon>
    </lineage>
</organism>
<keyword evidence="3" id="KW-1185">Reference proteome</keyword>
<keyword evidence="1" id="KW-0812">Transmembrane</keyword>